<accession>A0ABS5YNB0</accession>
<reference evidence="1 2" key="1">
    <citation type="submission" date="2021-06" db="EMBL/GenBank/DDBJ databases">
        <title>Actinoplanes lichenicola sp. nov., and Actinoplanes ovalisporus sp. nov., isolated from lichen in Thailand.</title>
        <authorList>
            <person name="Saeng-In P."/>
            <person name="Kanchanasin P."/>
            <person name="Yuki M."/>
            <person name="Kudo T."/>
            <person name="Ohkuma M."/>
            <person name="Phongsopitanun W."/>
            <person name="Tanasupawat S."/>
        </authorList>
    </citation>
    <scope>NUCLEOTIDE SEQUENCE [LARGE SCALE GENOMIC DNA]</scope>
    <source>
        <strain evidence="1 2">NBRC 110975</strain>
    </source>
</reference>
<protein>
    <submittedName>
        <fullName evidence="1">Uncharacterized protein</fullName>
    </submittedName>
</protein>
<keyword evidence="2" id="KW-1185">Reference proteome</keyword>
<comment type="caution">
    <text evidence="1">The sequence shown here is derived from an EMBL/GenBank/DDBJ whole genome shotgun (WGS) entry which is preliminary data.</text>
</comment>
<dbReference type="EMBL" id="JAHKKG010000004">
    <property type="protein sequence ID" value="MBU2664218.1"/>
    <property type="molecule type" value="Genomic_DNA"/>
</dbReference>
<dbReference type="Proteomes" id="UP001519654">
    <property type="component" value="Unassembled WGS sequence"/>
</dbReference>
<dbReference type="RefSeq" id="WP_215786655.1">
    <property type="nucleotide sequence ID" value="NZ_JAHKKG010000004.1"/>
</dbReference>
<evidence type="ECO:0000313" key="1">
    <source>
        <dbReference type="EMBL" id="MBU2664218.1"/>
    </source>
</evidence>
<proteinExistence type="predicted"/>
<sequence length="220" mass="22314">MNKLIAGGAAGAVLAGVLGVGSASQASQASAAGPVAQAGSAVEAGLASRPGTGFRGARVTGTGEVVLTFAPDRDVRRFSFDVRAKPYSRPLPGAEHGLPSDATGTVRVSHWVAAQNKTVTFEATADCLVTAPGAATVTAIVTRADKEVADWVGQRVGLSVQDGGRGHGDRIGVSWVISGDQDDSGKWGPARIGTCLAPTAFAPVTKGDLTVRHADLKPYE</sequence>
<gene>
    <name evidence="1" type="ORF">KOI35_12015</name>
</gene>
<organism evidence="1 2">
    <name type="scientific">Paractinoplanes bogorensis</name>
    <dbReference type="NCBI Taxonomy" id="1610840"/>
    <lineage>
        <taxon>Bacteria</taxon>
        <taxon>Bacillati</taxon>
        <taxon>Actinomycetota</taxon>
        <taxon>Actinomycetes</taxon>
        <taxon>Micromonosporales</taxon>
        <taxon>Micromonosporaceae</taxon>
        <taxon>Paractinoplanes</taxon>
    </lineage>
</organism>
<evidence type="ECO:0000313" key="2">
    <source>
        <dbReference type="Proteomes" id="UP001519654"/>
    </source>
</evidence>
<name>A0ABS5YNB0_9ACTN</name>